<comment type="caution">
    <text evidence="1">The sequence shown here is derived from an EMBL/GenBank/DDBJ whole genome shotgun (WGS) entry which is preliminary data.</text>
</comment>
<dbReference type="Proteomes" id="UP000828390">
    <property type="component" value="Unassembled WGS sequence"/>
</dbReference>
<keyword evidence="2" id="KW-1185">Reference proteome</keyword>
<name>A0A9D4BSP3_DREPO</name>
<protein>
    <submittedName>
        <fullName evidence="1">Uncharacterized protein</fullName>
    </submittedName>
</protein>
<evidence type="ECO:0000313" key="1">
    <source>
        <dbReference type="EMBL" id="KAH3707855.1"/>
    </source>
</evidence>
<sequence>MNGEKREEMTGFNFFVANMSKDGTSTANVGQRIAMATSANARLSRLWTRLVS</sequence>
<dbReference type="AlphaFoldDB" id="A0A9D4BSP3"/>
<gene>
    <name evidence="1" type="ORF">DPMN_067273</name>
</gene>
<organism evidence="1 2">
    <name type="scientific">Dreissena polymorpha</name>
    <name type="common">Zebra mussel</name>
    <name type="synonym">Mytilus polymorpha</name>
    <dbReference type="NCBI Taxonomy" id="45954"/>
    <lineage>
        <taxon>Eukaryota</taxon>
        <taxon>Metazoa</taxon>
        <taxon>Spiralia</taxon>
        <taxon>Lophotrochozoa</taxon>
        <taxon>Mollusca</taxon>
        <taxon>Bivalvia</taxon>
        <taxon>Autobranchia</taxon>
        <taxon>Heteroconchia</taxon>
        <taxon>Euheterodonta</taxon>
        <taxon>Imparidentia</taxon>
        <taxon>Neoheterodontei</taxon>
        <taxon>Myida</taxon>
        <taxon>Dreissenoidea</taxon>
        <taxon>Dreissenidae</taxon>
        <taxon>Dreissena</taxon>
    </lineage>
</organism>
<accession>A0A9D4BSP3</accession>
<reference evidence="1" key="2">
    <citation type="submission" date="2020-11" db="EMBL/GenBank/DDBJ databases">
        <authorList>
            <person name="McCartney M.A."/>
            <person name="Auch B."/>
            <person name="Kono T."/>
            <person name="Mallez S."/>
            <person name="Becker A."/>
            <person name="Gohl D.M."/>
            <person name="Silverstein K.A.T."/>
            <person name="Koren S."/>
            <person name="Bechman K.B."/>
            <person name="Herman A."/>
            <person name="Abrahante J.E."/>
            <person name="Garbe J."/>
        </authorList>
    </citation>
    <scope>NUCLEOTIDE SEQUENCE</scope>
    <source>
        <strain evidence="1">Duluth1</strain>
        <tissue evidence="1">Whole animal</tissue>
    </source>
</reference>
<dbReference type="EMBL" id="JAIWYP010000014">
    <property type="protein sequence ID" value="KAH3707855.1"/>
    <property type="molecule type" value="Genomic_DNA"/>
</dbReference>
<proteinExistence type="predicted"/>
<reference evidence="1" key="1">
    <citation type="journal article" date="2019" name="bioRxiv">
        <title>The Genome of the Zebra Mussel, Dreissena polymorpha: A Resource for Invasive Species Research.</title>
        <authorList>
            <person name="McCartney M.A."/>
            <person name="Auch B."/>
            <person name="Kono T."/>
            <person name="Mallez S."/>
            <person name="Zhang Y."/>
            <person name="Obille A."/>
            <person name="Becker A."/>
            <person name="Abrahante J.E."/>
            <person name="Garbe J."/>
            <person name="Badalamenti J.P."/>
            <person name="Herman A."/>
            <person name="Mangelson H."/>
            <person name="Liachko I."/>
            <person name="Sullivan S."/>
            <person name="Sone E.D."/>
            <person name="Koren S."/>
            <person name="Silverstein K.A.T."/>
            <person name="Beckman K.B."/>
            <person name="Gohl D.M."/>
        </authorList>
    </citation>
    <scope>NUCLEOTIDE SEQUENCE</scope>
    <source>
        <strain evidence="1">Duluth1</strain>
        <tissue evidence="1">Whole animal</tissue>
    </source>
</reference>
<evidence type="ECO:0000313" key="2">
    <source>
        <dbReference type="Proteomes" id="UP000828390"/>
    </source>
</evidence>